<dbReference type="PANTHER" id="PTHR11178">
    <property type="entry name" value="IRON-SULFUR CLUSTER SCAFFOLD PROTEIN NFU-RELATED"/>
    <property type="match status" value="1"/>
</dbReference>
<name>X0RUN3_9ZZZZ</name>
<reference evidence="3" key="1">
    <citation type="journal article" date="2014" name="Front. Microbiol.">
        <title>High frequency of phylogenetically diverse reductive dehalogenase-homologous genes in deep subseafloor sedimentary metagenomes.</title>
        <authorList>
            <person name="Kawai M."/>
            <person name="Futagami T."/>
            <person name="Toyoda A."/>
            <person name="Takaki Y."/>
            <person name="Nishi S."/>
            <person name="Hori S."/>
            <person name="Arai W."/>
            <person name="Tsubouchi T."/>
            <person name="Morono Y."/>
            <person name="Uchiyama I."/>
            <person name="Ito T."/>
            <person name="Fujiyama A."/>
            <person name="Inagaki F."/>
            <person name="Takami H."/>
        </authorList>
    </citation>
    <scope>NUCLEOTIDE SEQUENCE</scope>
    <source>
        <strain evidence="3">Expedition CK06-06</strain>
    </source>
</reference>
<comment type="caution">
    <text evidence="3">The sequence shown here is derived from an EMBL/GenBank/DDBJ whole genome shotgun (WGS) entry which is preliminary data.</text>
</comment>
<dbReference type="EMBL" id="BARS01002771">
    <property type="protein sequence ID" value="GAF72539.1"/>
    <property type="molecule type" value="Genomic_DNA"/>
</dbReference>
<dbReference type="Gene3D" id="3.30.300.130">
    <property type="entry name" value="Fe-S cluster assembly (FSCA)"/>
    <property type="match status" value="1"/>
</dbReference>
<accession>X0RUN3</accession>
<feature type="domain" description="NIF system FeS cluster assembly NifU C-terminal" evidence="2">
    <location>
        <begin position="1"/>
        <end position="50"/>
    </location>
</feature>
<comment type="similarity">
    <text evidence="1">Belongs to the NifU family.</text>
</comment>
<dbReference type="PANTHER" id="PTHR11178:SF1">
    <property type="entry name" value="NFU1 IRON-SULFUR CLUSTER SCAFFOLD HOMOLOG, MITOCHONDRIAL"/>
    <property type="match status" value="1"/>
</dbReference>
<dbReference type="GO" id="GO:0005739">
    <property type="term" value="C:mitochondrion"/>
    <property type="evidence" value="ECO:0007669"/>
    <property type="project" value="TreeGrafter"/>
</dbReference>
<organism evidence="3">
    <name type="scientific">marine sediment metagenome</name>
    <dbReference type="NCBI Taxonomy" id="412755"/>
    <lineage>
        <taxon>unclassified sequences</taxon>
        <taxon>metagenomes</taxon>
        <taxon>ecological metagenomes</taxon>
    </lineage>
</organism>
<sequence length="54" mass="5912">GDIELIDFVDNTVFVKLGGTCSTCSASQVTLKHYVETKIKELVSPELVVEEVVQ</sequence>
<evidence type="ECO:0000313" key="3">
    <source>
        <dbReference type="EMBL" id="GAF72539.1"/>
    </source>
</evidence>
<protein>
    <recommendedName>
        <fullName evidence="2">NIF system FeS cluster assembly NifU C-terminal domain-containing protein</fullName>
    </recommendedName>
</protein>
<dbReference type="Pfam" id="PF01106">
    <property type="entry name" value="NifU"/>
    <property type="match status" value="1"/>
</dbReference>
<evidence type="ECO:0000256" key="1">
    <source>
        <dbReference type="ARBA" id="ARBA00006420"/>
    </source>
</evidence>
<dbReference type="GO" id="GO:0016226">
    <property type="term" value="P:iron-sulfur cluster assembly"/>
    <property type="evidence" value="ECO:0007669"/>
    <property type="project" value="InterPro"/>
</dbReference>
<feature type="non-terminal residue" evidence="3">
    <location>
        <position position="1"/>
    </location>
</feature>
<evidence type="ECO:0000259" key="2">
    <source>
        <dbReference type="Pfam" id="PF01106"/>
    </source>
</evidence>
<dbReference type="InterPro" id="IPR034904">
    <property type="entry name" value="FSCA_dom_sf"/>
</dbReference>
<dbReference type="InterPro" id="IPR001075">
    <property type="entry name" value="NIF_FeS_clus_asmbl_NifU_C"/>
</dbReference>
<dbReference type="SUPFAM" id="SSF117916">
    <property type="entry name" value="Fe-S cluster assembly (FSCA) domain-like"/>
    <property type="match status" value="1"/>
</dbReference>
<dbReference type="GO" id="GO:0005506">
    <property type="term" value="F:iron ion binding"/>
    <property type="evidence" value="ECO:0007669"/>
    <property type="project" value="InterPro"/>
</dbReference>
<dbReference type="GO" id="GO:0051536">
    <property type="term" value="F:iron-sulfur cluster binding"/>
    <property type="evidence" value="ECO:0007669"/>
    <property type="project" value="InterPro"/>
</dbReference>
<proteinExistence type="inferred from homology"/>
<dbReference type="AlphaFoldDB" id="X0RUN3"/>
<gene>
    <name evidence="3" type="ORF">S01H1_05313</name>
</gene>